<feature type="domain" description="LiaF transmembrane" evidence="3">
    <location>
        <begin position="45"/>
        <end position="139"/>
    </location>
</feature>
<dbReference type="EMBL" id="QCYK01000001">
    <property type="protein sequence ID" value="PUZ29531.1"/>
    <property type="molecule type" value="Genomic_DNA"/>
</dbReference>
<feature type="transmembrane region" description="Helical" evidence="2">
    <location>
        <begin position="92"/>
        <end position="109"/>
    </location>
</feature>
<comment type="caution">
    <text evidence="4">The sequence shown here is derived from an EMBL/GenBank/DDBJ whole genome shotgun (WGS) entry which is preliminary data.</text>
</comment>
<dbReference type="PANTHER" id="PTHR40763">
    <property type="entry name" value="MEMBRANE PROTEIN-RELATED"/>
    <property type="match status" value="1"/>
</dbReference>
<dbReference type="OrthoDB" id="129627at2"/>
<protein>
    <recommendedName>
        <fullName evidence="3">LiaF transmembrane domain-containing protein</fullName>
    </recommendedName>
</protein>
<dbReference type="PANTHER" id="PTHR40763:SF5">
    <property type="entry name" value="MEMBRANE PROTEIN"/>
    <property type="match status" value="1"/>
</dbReference>
<feature type="region of interest" description="Disordered" evidence="1">
    <location>
        <begin position="20"/>
        <end position="40"/>
    </location>
</feature>
<proteinExistence type="predicted"/>
<dbReference type="AlphaFoldDB" id="A0A2T7BPH9"/>
<dbReference type="InterPro" id="IPR054331">
    <property type="entry name" value="LiaF_TM"/>
</dbReference>
<accession>A0A2T7BPH9</accession>
<keyword evidence="2" id="KW-1133">Transmembrane helix</keyword>
<keyword evidence="5" id="KW-1185">Reference proteome</keyword>
<keyword evidence="2" id="KW-0472">Membrane</keyword>
<evidence type="ECO:0000313" key="4">
    <source>
        <dbReference type="EMBL" id="PUZ29531.1"/>
    </source>
</evidence>
<feature type="transmembrane region" description="Helical" evidence="2">
    <location>
        <begin position="121"/>
        <end position="141"/>
    </location>
</feature>
<organism evidence="4 5">
    <name type="scientific">Chitinophaga parva</name>
    <dbReference type="NCBI Taxonomy" id="2169414"/>
    <lineage>
        <taxon>Bacteria</taxon>
        <taxon>Pseudomonadati</taxon>
        <taxon>Bacteroidota</taxon>
        <taxon>Chitinophagia</taxon>
        <taxon>Chitinophagales</taxon>
        <taxon>Chitinophagaceae</taxon>
        <taxon>Chitinophaga</taxon>
    </lineage>
</organism>
<keyword evidence="2" id="KW-0812">Transmembrane</keyword>
<gene>
    <name evidence="4" type="ORF">DCC81_08800</name>
</gene>
<feature type="transmembrane region" description="Helical" evidence="2">
    <location>
        <begin position="69"/>
        <end position="86"/>
    </location>
</feature>
<evidence type="ECO:0000313" key="5">
    <source>
        <dbReference type="Proteomes" id="UP000244450"/>
    </source>
</evidence>
<evidence type="ECO:0000259" key="3">
    <source>
        <dbReference type="Pfam" id="PF22570"/>
    </source>
</evidence>
<name>A0A2T7BPH9_9BACT</name>
<sequence length="310" mass="34609">MGFLRGAECCSFVTSNSKNRKMEKQDIPASAPTPTPAPRGRNRNFAGLMLIAVGTFFLLDKLDLGLPEWLFQWPSLLILIGIVIAIRNDFRGGNWIALIVVGSVFLVREADPHFFNIRQELIWPIMLILVGLFIYLRHTFWPDRYDCARDDWKRRVKREARNTWEQAYYNSKMPPPPPLPNMGMGPAHAFAKQQSTTDDDFIYASAVFSGTQKTVLSKNFQGGNLTAMFGGLEVNLMQADINGTAVLHVNTFCGGTEIIVPGNWTVRLEETTMFGGSEDSRPASLLSPDPNKVLVIRGSCVFGGLEVKSY</sequence>
<dbReference type="Proteomes" id="UP000244450">
    <property type="component" value="Unassembled WGS sequence"/>
</dbReference>
<feature type="transmembrane region" description="Helical" evidence="2">
    <location>
        <begin position="45"/>
        <end position="62"/>
    </location>
</feature>
<evidence type="ECO:0000256" key="1">
    <source>
        <dbReference type="SAM" id="MobiDB-lite"/>
    </source>
</evidence>
<dbReference type="Pfam" id="PF22570">
    <property type="entry name" value="LiaF-TM"/>
    <property type="match status" value="1"/>
</dbReference>
<evidence type="ECO:0000256" key="2">
    <source>
        <dbReference type="SAM" id="Phobius"/>
    </source>
</evidence>
<reference evidence="4 5" key="1">
    <citation type="submission" date="2018-04" db="EMBL/GenBank/DDBJ databases">
        <title>Chitinophaga fuyangensis sp. nov., isolated from soil in a chemical factory.</title>
        <authorList>
            <person name="Chen K."/>
        </authorList>
    </citation>
    <scope>NUCLEOTIDE SEQUENCE [LARGE SCALE GENOMIC DNA]</scope>
    <source>
        <strain evidence="4 5">LY-1</strain>
    </source>
</reference>